<accession>A0AAF0TRZ6</accession>
<proteinExistence type="predicted"/>
<name>A0AAF0TRZ6_SOLVR</name>
<gene>
    <name evidence="1" type="ORF">MTR67_024052</name>
</gene>
<dbReference type="Proteomes" id="UP001234989">
    <property type="component" value="Chromosome 5"/>
</dbReference>
<protein>
    <submittedName>
        <fullName evidence="1">Uncharacterized protein</fullName>
    </submittedName>
</protein>
<sequence>MISFLIHHYALKIMPRRGAYTRNVNARNANVVPLVKDKEVSNADFWNADSAFRSEYDQPKQSNFIDEVKKIFGVMQVTSNGRVELASYQLKDVAHLWPESGDLEGGVAYIEEKRKKLAKDVHLFSLLGVSLTDISDDGVIVQNRSEPSLVAEVNEK</sequence>
<dbReference type="EMBL" id="CP133616">
    <property type="protein sequence ID" value="WMV30667.1"/>
    <property type="molecule type" value="Genomic_DNA"/>
</dbReference>
<evidence type="ECO:0000313" key="2">
    <source>
        <dbReference type="Proteomes" id="UP001234989"/>
    </source>
</evidence>
<keyword evidence="2" id="KW-1185">Reference proteome</keyword>
<evidence type="ECO:0000313" key="1">
    <source>
        <dbReference type="EMBL" id="WMV30667.1"/>
    </source>
</evidence>
<reference evidence="1" key="1">
    <citation type="submission" date="2023-08" db="EMBL/GenBank/DDBJ databases">
        <title>A de novo genome assembly of Solanum verrucosum Schlechtendal, a Mexican diploid species geographically isolated from the other diploid A-genome species in potato relatives.</title>
        <authorList>
            <person name="Hosaka K."/>
        </authorList>
    </citation>
    <scope>NUCLEOTIDE SEQUENCE</scope>
    <source>
        <tissue evidence="1">Young leaves</tissue>
    </source>
</reference>
<organism evidence="1 2">
    <name type="scientific">Solanum verrucosum</name>
    <dbReference type="NCBI Taxonomy" id="315347"/>
    <lineage>
        <taxon>Eukaryota</taxon>
        <taxon>Viridiplantae</taxon>
        <taxon>Streptophyta</taxon>
        <taxon>Embryophyta</taxon>
        <taxon>Tracheophyta</taxon>
        <taxon>Spermatophyta</taxon>
        <taxon>Magnoliopsida</taxon>
        <taxon>eudicotyledons</taxon>
        <taxon>Gunneridae</taxon>
        <taxon>Pentapetalae</taxon>
        <taxon>asterids</taxon>
        <taxon>lamiids</taxon>
        <taxon>Solanales</taxon>
        <taxon>Solanaceae</taxon>
        <taxon>Solanoideae</taxon>
        <taxon>Solaneae</taxon>
        <taxon>Solanum</taxon>
    </lineage>
</organism>
<dbReference type="AlphaFoldDB" id="A0AAF0TRZ6"/>